<comment type="caution">
    <text evidence="1">The sequence shown here is derived from an EMBL/GenBank/DDBJ whole genome shotgun (WGS) entry which is preliminary data.</text>
</comment>
<dbReference type="EMBL" id="CAJOBR010006321">
    <property type="protein sequence ID" value="CAF4841549.1"/>
    <property type="molecule type" value="Genomic_DNA"/>
</dbReference>
<protein>
    <submittedName>
        <fullName evidence="1">Uncharacterized protein</fullName>
    </submittedName>
</protein>
<dbReference type="Proteomes" id="UP000663848">
    <property type="component" value="Unassembled WGS sequence"/>
</dbReference>
<evidence type="ECO:0000313" key="2">
    <source>
        <dbReference type="Proteomes" id="UP000663848"/>
    </source>
</evidence>
<name>A0A821RNV4_9BILA</name>
<organism evidence="1 2">
    <name type="scientific">Rotaria socialis</name>
    <dbReference type="NCBI Taxonomy" id="392032"/>
    <lineage>
        <taxon>Eukaryota</taxon>
        <taxon>Metazoa</taxon>
        <taxon>Spiralia</taxon>
        <taxon>Gnathifera</taxon>
        <taxon>Rotifera</taxon>
        <taxon>Eurotatoria</taxon>
        <taxon>Bdelloidea</taxon>
        <taxon>Philodinida</taxon>
        <taxon>Philodinidae</taxon>
        <taxon>Rotaria</taxon>
    </lineage>
</organism>
<evidence type="ECO:0000313" key="1">
    <source>
        <dbReference type="EMBL" id="CAF4841549.1"/>
    </source>
</evidence>
<dbReference type="AlphaFoldDB" id="A0A821RNV4"/>
<sequence>ATSSNYKNAEEIDRDFLFLTVTSLMDLLNFGGNCYVFLVASSPFRQIVRERLFPCRKNPNEIRPTTICPNKPP</sequence>
<proteinExistence type="predicted"/>
<reference evidence="1" key="1">
    <citation type="submission" date="2021-02" db="EMBL/GenBank/DDBJ databases">
        <authorList>
            <person name="Nowell W R."/>
        </authorList>
    </citation>
    <scope>NUCLEOTIDE SEQUENCE</scope>
</reference>
<feature type="non-terminal residue" evidence="1">
    <location>
        <position position="1"/>
    </location>
</feature>
<gene>
    <name evidence="1" type="ORF">QYT958_LOCUS26468</name>
</gene>
<accession>A0A821RNV4</accession>